<gene>
    <name evidence="2" type="ORF">UFOPK2809_00796</name>
</gene>
<name>A0A6J6TPZ9_9ZZZZ</name>
<feature type="compositionally biased region" description="Basic and acidic residues" evidence="1">
    <location>
        <begin position="38"/>
        <end position="51"/>
    </location>
</feature>
<evidence type="ECO:0000313" key="2">
    <source>
        <dbReference type="EMBL" id="CAB4748945.1"/>
    </source>
</evidence>
<protein>
    <submittedName>
        <fullName evidence="2">Unannotated protein</fullName>
    </submittedName>
</protein>
<sequence>MNKLFGEKKQKSESVDPDHVSMNKLFGEKKQKSQSVGPEHDPMNDLFTDKRRNLHLAQIRAAGRKSTDAQADKRHDATSPIADVTKKEYTSWRQRIPRFARNAWLGAKNFGKRMGSGISRFFGR</sequence>
<proteinExistence type="predicted"/>
<dbReference type="AlphaFoldDB" id="A0A6J6TPZ9"/>
<organism evidence="2">
    <name type="scientific">freshwater metagenome</name>
    <dbReference type="NCBI Taxonomy" id="449393"/>
    <lineage>
        <taxon>unclassified sequences</taxon>
        <taxon>metagenomes</taxon>
        <taxon>ecological metagenomes</taxon>
    </lineage>
</organism>
<evidence type="ECO:0000256" key="1">
    <source>
        <dbReference type="SAM" id="MobiDB-lite"/>
    </source>
</evidence>
<reference evidence="2" key="1">
    <citation type="submission" date="2020-05" db="EMBL/GenBank/DDBJ databases">
        <authorList>
            <person name="Chiriac C."/>
            <person name="Salcher M."/>
            <person name="Ghai R."/>
            <person name="Kavagutti S V."/>
        </authorList>
    </citation>
    <scope>NUCLEOTIDE SEQUENCE</scope>
</reference>
<feature type="compositionally biased region" description="Basic and acidic residues" evidence="1">
    <location>
        <begin position="65"/>
        <end position="77"/>
    </location>
</feature>
<feature type="region of interest" description="Disordered" evidence="1">
    <location>
        <begin position="1"/>
        <end position="82"/>
    </location>
</feature>
<dbReference type="EMBL" id="CAEZZA010000094">
    <property type="protein sequence ID" value="CAB4748945.1"/>
    <property type="molecule type" value="Genomic_DNA"/>
</dbReference>
<accession>A0A6J6TPZ9</accession>
<feature type="compositionally biased region" description="Basic and acidic residues" evidence="1">
    <location>
        <begin position="1"/>
        <end position="31"/>
    </location>
</feature>